<dbReference type="Pfam" id="PF14896">
    <property type="entry name" value="Arabino_trans_C"/>
    <property type="match status" value="1"/>
</dbReference>
<feature type="transmembrane region" description="Helical" evidence="11">
    <location>
        <begin position="330"/>
        <end position="353"/>
    </location>
</feature>
<evidence type="ECO:0000256" key="2">
    <source>
        <dbReference type="ARBA" id="ARBA00004651"/>
    </source>
</evidence>
<keyword evidence="10" id="KW-0961">Cell wall biogenesis/degradation</keyword>
<name>A0A848KXB4_9ACTN</name>
<comment type="similarity">
    <text evidence="3">Belongs to the emb family.</text>
</comment>
<feature type="domain" description="Arabinosyltransferase C-terminal" evidence="13">
    <location>
        <begin position="726"/>
        <end position="1113"/>
    </location>
</feature>
<evidence type="ECO:0000313" key="16">
    <source>
        <dbReference type="Proteomes" id="UP000550729"/>
    </source>
</evidence>
<evidence type="ECO:0000259" key="12">
    <source>
        <dbReference type="Pfam" id="PF04602"/>
    </source>
</evidence>
<reference evidence="15 16" key="1">
    <citation type="submission" date="2020-04" db="EMBL/GenBank/DDBJ databases">
        <title>Gordonia sp. nov. TBRC 11910.</title>
        <authorList>
            <person name="Suriyachadkun C."/>
        </authorList>
    </citation>
    <scope>NUCLEOTIDE SEQUENCE [LARGE SCALE GENOMIC DNA]</scope>
    <source>
        <strain evidence="15 16">TBRC 11910</strain>
    </source>
</reference>
<dbReference type="EMBL" id="JABBNB010000018">
    <property type="protein sequence ID" value="NMO02969.1"/>
    <property type="molecule type" value="Genomic_DNA"/>
</dbReference>
<dbReference type="RefSeq" id="WP_170195477.1">
    <property type="nucleotide sequence ID" value="NZ_JABBNB010000018.1"/>
</dbReference>
<protein>
    <submittedName>
        <fullName evidence="15">Arabinosyltransferase</fullName>
    </submittedName>
</protein>
<evidence type="ECO:0000256" key="9">
    <source>
        <dbReference type="ARBA" id="ARBA00023136"/>
    </source>
</evidence>
<dbReference type="InterPro" id="IPR042486">
    <property type="entry name" value="Arabino_trans_C_2"/>
</dbReference>
<dbReference type="InterPro" id="IPR040920">
    <property type="entry name" value="Arabino_trans_N"/>
</dbReference>
<gene>
    <name evidence="15" type="ORF">HH308_17290</name>
</gene>
<feature type="domain" description="Arabinosyltransferas concanavalin like" evidence="14">
    <location>
        <begin position="47"/>
        <end position="206"/>
    </location>
</feature>
<dbReference type="InterPro" id="IPR007680">
    <property type="entry name" value="Arabino_trans_central"/>
</dbReference>
<comment type="caution">
    <text evidence="15">The sequence shown here is derived from an EMBL/GenBank/DDBJ whole genome shotgun (WGS) entry which is preliminary data.</text>
</comment>
<dbReference type="Pfam" id="PF04602">
    <property type="entry name" value="Arabinose_trans"/>
    <property type="match status" value="1"/>
</dbReference>
<evidence type="ECO:0000256" key="5">
    <source>
        <dbReference type="ARBA" id="ARBA00022676"/>
    </source>
</evidence>
<feature type="transmembrane region" description="Helical" evidence="11">
    <location>
        <begin position="257"/>
        <end position="276"/>
    </location>
</feature>
<dbReference type="InterPro" id="IPR027451">
    <property type="entry name" value="EmbABC_dom1"/>
</dbReference>
<sequence length="1119" mass="117585">MHPPCTGAITSTGVPVTSPAATRLVAVIAGIVGVILCGLTPLLPVKATDASFSWPSTQRLGAADSSVTAPLIAQTAKSMQISIPCRVLADLPAGPTTVLATMPTRAGASAFMLSVKAEGTSVTVTTRNAVLATAARSAIAAGGCTDLKVWSTATGIGAQFAGLGPATVLASDKRPQIDGIFSDLTTPQAKAASAAGLHARIDIDNRYASSPTILKLLVMILGVLAVVVSLVALYLLDRIGGYHRNVGRTRAMLRHSLIPRPTDIAVTAILVLWALIGAGSPDDGYILNMGRVAVDAGYLPDYYRFFGIAETPFDWYYSFLSHWSAVSPSILWMHIPSLLAGLASWFVLTRILLPRLGPAVRRSGWAQWAAAMTFVAFWLPFCSGLRSEGIIVAGSLLTWWAVEQAIATRRLLPAALAALAAGFTFALAPHGVIGMAILLVAARPMLRILLRRRREVGLLPLLAPLAAAGMLVVIVVFRDQTLATVAEAIKIRYQVGPKIPWYQEYLRYYFISVTTPDGGLPRRVPVLLLFTAVFVTVAVILRRTRIRGVDNGPTWRLIGAVGVTLILLAFTPTKWTIQFGIFAGLAAAAAATATLAIAQTAASSTRNLTVLISGLFFALAAAMAGKNAWPYGYNLGIAWFDRAPVIAGIPISGLFLVLAVVTAGLAAWQHLRQDYVSNRGLAHGGVVDDAAAQQDSAEAKADRRRLALASSPLAVIAAVMVLAEVLVFAKAAVTRYPTVTVFSENVNTLRGKPCALADQVLAEPDANAGMLEPAGGQSASQALAGADNGSIGFSPNGIPDDLHPDPGSARPGQMNVAGSVAKPFVVSGAPSAGTTGGRGPTTVNGSHMALPFGLDPKTTPVLGSYAYNGPAQLTTDWYRLPDRSASPLLVISAAGSISTVDAEGARVFGQPVLLQFGRPGPAGTFEPMGPGVLPIDPGPVIPNMPWRNLRIPMTAVPPAATVARILVVDNNLGPKQFVVVTPPRAPELVTLQKLVGSQAPALIDFTVAAHFPCQRPMAITHGVAQIPRWRILGDYVTTNSQSKTWQAASDGGLLGVSESTTSASTVPTYLSGDWHQDWGALERLTPLAPDAVPAKIQTAQRNQWGWSRTGSIRVEPDSQ</sequence>
<dbReference type="Proteomes" id="UP000550729">
    <property type="component" value="Unassembled WGS sequence"/>
</dbReference>
<feature type="transmembrane region" description="Helical" evidence="11">
    <location>
        <begin position="414"/>
        <end position="446"/>
    </location>
</feature>
<keyword evidence="8 11" id="KW-1133">Transmembrane helix</keyword>
<feature type="transmembrane region" description="Helical" evidence="11">
    <location>
        <begin position="524"/>
        <end position="541"/>
    </location>
</feature>
<evidence type="ECO:0000259" key="13">
    <source>
        <dbReference type="Pfam" id="PF14896"/>
    </source>
</evidence>
<feature type="transmembrane region" description="Helical" evidence="11">
    <location>
        <begin position="553"/>
        <end position="571"/>
    </location>
</feature>
<keyword evidence="6 15" id="KW-0808">Transferase</keyword>
<keyword evidence="4" id="KW-1003">Cell membrane</keyword>
<dbReference type="GO" id="GO:0005886">
    <property type="term" value="C:plasma membrane"/>
    <property type="evidence" value="ECO:0007669"/>
    <property type="project" value="UniProtKB-SubCell"/>
</dbReference>
<organism evidence="15 16">
    <name type="scientific">Gordonia asplenii</name>
    <dbReference type="NCBI Taxonomy" id="2725283"/>
    <lineage>
        <taxon>Bacteria</taxon>
        <taxon>Bacillati</taxon>
        <taxon>Actinomycetota</taxon>
        <taxon>Actinomycetes</taxon>
        <taxon>Mycobacteriales</taxon>
        <taxon>Gordoniaceae</taxon>
        <taxon>Gordonia</taxon>
    </lineage>
</organism>
<feature type="transmembrane region" description="Helical" evidence="11">
    <location>
        <begin position="458"/>
        <end position="477"/>
    </location>
</feature>
<evidence type="ECO:0000256" key="4">
    <source>
        <dbReference type="ARBA" id="ARBA00022475"/>
    </source>
</evidence>
<dbReference type="GO" id="GO:0071766">
    <property type="term" value="P:Actinobacterium-type cell wall biogenesis"/>
    <property type="evidence" value="ECO:0007669"/>
    <property type="project" value="InterPro"/>
</dbReference>
<dbReference type="GO" id="GO:0052636">
    <property type="term" value="F:arabinosyltransferase activity"/>
    <property type="evidence" value="ECO:0007669"/>
    <property type="project" value="InterPro"/>
</dbReference>
<feature type="transmembrane region" description="Helical" evidence="11">
    <location>
        <begin position="608"/>
        <end position="625"/>
    </location>
</feature>
<evidence type="ECO:0000256" key="10">
    <source>
        <dbReference type="ARBA" id="ARBA00023316"/>
    </source>
</evidence>
<keyword evidence="9 11" id="KW-0472">Membrane</keyword>
<dbReference type="InterPro" id="IPR032731">
    <property type="entry name" value="Arabino_trans_C"/>
</dbReference>
<dbReference type="Pfam" id="PF17689">
    <property type="entry name" value="Arabino_trans_N"/>
    <property type="match status" value="1"/>
</dbReference>
<keyword evidence="5" id="KW-0328">Glycosyltransferase</keyword>
<proteinExistence type="inferred from homology"/>
<feature type="transmembrane region" description="Helical" evidence="11">
    <location>
        <begin position="645"/>
        <end position="668"/>
    </location>
</feature>
<evidence type="ECO:0000313" key="15">
    <source>
        <dbReference type="EMBL" id="NMO02969.1"/>
    </source>
</evidence>
<evidence type="ECO:0000256" key="11">
    <source>
        <dbReference type="SAM" id="Phobius"/>
    </source>
</evidence>
<dbReference type="Gene3D" id="2.60.120.610">
    <property type="entry name" value="arabinofuranosyltransferase like domain"/>
    <property type="match status" value="1"/>
</dbReference>
<feature type="transmembrane region" description="Helical" evidence="11">
    <location>
        <begin position="577"/>
        <end position="596"/>
    </location>
</feature>
<keyword evidence="7 11" id="KW-0812">Transmembrane</keyword>
<evidence type="ECO:0000259" key="14">
    <source>
        <dbReference type="Pfam" id="PF17689"/>
    </source>
</evidence>
<feature type="transmembrane region" description="Helical" evidence="11">
    <location>
        <begin position="706"/>
        <end position="729"/>
    </location>
</feature>
<evidence type="ECO:0000256" key="1">
    <source>
        <dbReference type="ARBA" id="ARBA00003001"/>
    </source>
</evidence>
<evidence type="ECO:0000256" key="6">
    <source>
        <dbReference type="ARBA" id="ARBA00022679"/>
    </source>
</evidence>
<dbReference type="Gene3D" id="2.60.120.940">
    <property type="entry name" value="EmbC, C-terminal domain, subdomain 2"/>
    <property type="match status" value="1"/>
</dbReference>
<dbReference type="GO" id="GO:0071555">
    <property type="term" value="P:cell wall organization"/>
    <property type="evidence" value="ECO:0007669"/>
    <property type="project" value="UniProtKB-KW"/>
</dbReference>
<comment type="function">
    <text evidence="1">Arabinosyl transferase responsible for the polymerization of arabinose into the arabinan of arabinogalactan.</text>
</comment>
<keyword evidence="16" id="KW-1185">Reference proteome</keyword>
<evidence type="ECO:0000256" key="7">
    <source>
        <dbReference type="ARBA" id="ARBA00022692"/>
    </source>
</evidence>
<feature type="transmembrane region" description="Helical" evidence="11">
    <location>
        <begin position="24"/>
        <end position="43"/>
    </location>
</feature>
<accession>A0A848KXB4</accession>
<evidence type="ECO:0000256" key="8">
    <source>
        <dbReference type="ARBA" id="ARBA00022989"/>
    </source>
</evidence>
<comment type="subcellular location">
    <subcellularLocation>
        <location evidence="2">Cell membrane</location>
        <topology evidence="2">Multi-pass membrane protein</topology>
    </subcellularLocation>
</comment>
<dbReference type="AlphaFoldDB" id="A0A848KXB4"/>
<feature type="transmembrane region" description="Helical" evidence="11">
    <location>
        <begin position="216"/>
        <end position="236"/>
    </location>
</feature>
<evidence type="ECO:0000256" key="3">
    <source>
        <dbReference type="ARBA" id="ARBA00008195"/>
    </source>
</evidence>
<feature type="domain" description="Arabinofuranosyltransferase central" evidence="12">
    <location>
        <begin position="210"/>
        <end position="672"/>
    </location>
</feature>